<dbReference type="InterPro" id="IPR013106">
    <property type="entry name" value="Ig_V-set"/>
</dbReference>
<dbReference type="SMART" id="SM00409">
    <property type="entry name" value="IG"/>
    <property type="match status" value="1"/>
</dbReference>
<dbReference type="GO" id="GO:0002250">
    <property type="term" value="P:adaptive immune response"/>
    <property type="evidence" value="ECO:0007669"/>
    <property type="project" value="UniProtKB-KW"/>
</dbReference>
<keyword evidence="3" id="KW-1015">Disulfide bond</keyword>
<dbReference type="SUPFAM" id="SSF48726">
    <property type="entry name" value="Immunoglobulin"/>
    <property type="match status" value="1"/>
</dbReference>
<keyword evidence="1" id="KW-0391">Immunity</keyword>
<dbReference type="PROSITE" id="PS50835">
    <property type="entry name" value="IG_LIKE"/>
    <property type="match status" value="1"/>
</dbReference>
<dbReference type="Gene3D" id="2.60.40.10">
    <property type="entry name" value="Immunoglobulins"/>
    <property type="match status" value="1"/>
</dbReference>
<dbReference type="Ensembl" id="ENSPEMT00000036549.1">
    <property type="protein sequence ID" value="ENSPEMP00000033899.1"/>
    <property type="gene ID" value="ENSPEMG00000025869.1"/>
</dbReference>
<keyword evidence="2" id="KW-1064">Adaptive immunity</keyword>
<keyword evidence="5" id="KW-0732">Signal</keyword>
<evidence type="ECO:0000256" key="2">
    <source>
        <dbReference type="ARBA" id="ARBA00023130"/>
    </source>
</evidence>
<keyword evidence="8" id="KW-1185">Reference proteome</keyword>
<keyword evidence="4" id="KW-1280">Immunoglobulin</keyword>
<evidence type="ECO:0000256" key="1">
    <source>
        <dbReference type="ARBA" id="ARBA00022859"/>
    </source>
</evidence>
<dbReference type="SMART" id="SM00406">
    <property type="entry name" value="IGv"/>
    <property type="match status" value="1"/>
</dbReference>
<sequence length="122" mass="13411">MKFPVVLLVLLVFRIHASRGDVMTQSPAFLSTSLGDSVIITCRASEDIYSSLAWYQQKPGKPPKLLIYRANILEDGVPSRFSGSGSGTQYFLKISSLQAEDVATYYCQQGSSYPPTVIQVIT</sequence>
<dbReference type="InterPro" id="IPR036179">
    <property type="entry name" value="Ig-like_dom_sf"/>
</dbReference>
<reference evidence="7" key="3">
    <citation type="submission" date="2025-09" db="UniProtKB">
        <authorList>
            <consortium name="Ensembl"/>
        </authorList>
    </citation>
    <scope>IDENTIFICATION</scope>
</reference>
<dbReference type="AlphaFoldDB" id="A0A8C8W3E7"/>
<dbReference type="GO" id="GO:0005576">
    <property type="term" value="C:extracellular region"/>
    <property type="evidence" value="ECO:0007669"/>
    <property type="project" value="UniProtKB-ARBA"/>
</dbReference>
<reference evidence="7" key="2">
    <citation type="submission" date="2025-08" db="UniProtKB">
        <authorList>
            <consortium name="Ensembl"/>
        </authorList>
    </citation>
    <scope>IDENTIFICATION</scope>
</reference>
<evidence type="ECO:0000256" key="5">
    <source>
        <dbReference type="SAM" id="SignalP"/>
    </source>
</evidence>
<dbReference type="InterPro" id="IPR050150">
    <property type="entry name" value="IgV_Light_Chain"/>
</dbReference>
<dbReference type="Pfam" id="PF07686">
    <property type="entry name" value="V-set"/>
    <property type="match status" value="1"/>
</dbReference>
<feature type="chain" id="PRO_5034045906" description="Ig-like domain-containing protein" evidence="5">
    <location>
        <begin position="21"/>
        <end position="122"/>
    </location>
</feature>
<dbReference type="InterPro" id="IPR013783">
    <property type="entry name" value="Ig-like_fold"/>
</dbReference>
<evidence type="ECO:0000313" key="7">
    <source>
        <dbReference type="Ensembl" id="ENSPEMP00000033899.1"/>
    </source>
</evidence>
<organism evidence="7 8">
    <name type="scientific">Peromyscus maniculatus bairdii</name>
    <name type="common">Prairie deer mouse</name>
    <dbReference type="NCBI Taxonomy" id="230844"/>
    <lineage>
        <taxon>Eukaryota</taxon>
        <taxon>Metazoa</taxon>
        <taxon>Chordata</taxon>
        <taxon>Craniata</taxon>
        <taxon>Vertebrata</taxon>
        <taxon>Euteleostomi</taxon>
        <taxon>Mammalia</taxon>
        <taxon>Eutheria</taxon>
        <taxon>Euarchontoglires</taxon>
        <taxon>Glires</taxon>
        <taxon>Rodentia</taxon>
        <taxon>Myomorpha</taxon>
        <taxon>Muroidea</taxon>
        <taxon>Cricetidae</taxon>
        <taxon>Neotominae</taxon>
        <taxon>Peromyscus</taxon>
    </lineage>
</organism>
<dbReference type="InterPro" id="IPR007110">
    <property type="entry name" value="Ig-like_dom"/>
</dbReference>
<dbReference type="Proteomes" id="UP000694547">
    <property type="component" value="Unassembled WGS sequence"/>
</dbReference>
<proteinExistence type="predicted"/>
<dbReference type="InterPro" id="IPR003599">
    <property type="entry name" value="Ig_sub"/>
</dbReference>
<dbReference type="GO" id="GO:0005886">
    <property type="term" value="C:plasma membrane"/>
    <property type="evidence" value="ECO:0007669"/>
    <property type="project" value="UniProtKB-ARBA"/>
</dbReference>
<protein>
    <recommendedName>
        <fullName evidence="6">Ig-like domain-containing protein</fullName>
    </recommendedName>
</protein>
<dbReference type="FunFam" id="2.60.40.10:FF:000212">
    <property type="entry name" value="Immunoglobulin kappa chain variable 12-38"/>
    <property type="match status" value="1"/>
</dbReference>
<dbReference type="GeneTree" id="ENSGT00940000153924"/>
<evidence type="ECO:0000256" key="3">
    <source>
        <dbReference type="ARBA" id="ARBA00023157"/>
    </source>
</evidence>
<feature type="domain" description="Ig-like" evidence="6">
    <location>
        <begin position="4"/>
        <end position="108"/>
    </location>
</feature>
<feature type="signal peptide" evidence="5">
    <location>
        <begin position="1"/>
        <end position="20"/>
    </location>
</feature>
<name>A0A8C8W3E7_PERMB</name>
<evidence type="ECO:0000313" key="8">
    <source>
        <dbReference type="Proteomes" id="UP000694547"/>
    </source>
</evidence>
<reference evidence="8" key="1">
    <citation type="submission" date="2018-10" db="EMBL/GenBank/DDBJ databases">
        <title>Improved assembly of the deer mouse Peromyscus maniculatus genome.</title>
        <authorList>
            <person name="Lassance J.-M."/>
            <person name="Hoekstra H.E."/>
        </authorList>
    </citation>
    <scope>NUCLEOTIDE SEQUENCE [LARGE SCALE GENOMIC DNA]</scope>
</reference>
<evidence type="ECO:0000256" key="4">
    <source>
        <dbReference type="ARBA" id="ARBA00043265"/>
    </source>
</evidence>
<evidence type="ECO:0000259" key="6">
    <source>
        <dbReference type="PROSITE" id="PS50835"/>
    </source>
</evidence>
<accession>A0A8C8W3E7</accession>
<dbReference type="PANTHER" id="PTHR23267">
    <property type="entry name" value="IMMUNOGLOBULIN LIGHT CHAIN"/>
    <property type="match status" value="1"/>
</dbReference>
<dbReference type="GO" id="GO:0019814">
    <property type="term" value="C:immunoglobulin complex"/>
    <property type="evidence" value="ECO:0007669"/>
    <property type="project" value="UniProtKB-KW"/>
</dbReference>